<protein>
    <recommendedName>
        <fullName evidence="4">DUF4760 domain-containing protein</fullName>
    </recommendedName>
</protein>
<accession>A0A5C7AA27</accession>
<reference evidence="2 3" key="1">
    <citation type="submission" date="2019-08" db="EMBL/GenBank/DDBJ databases">
        <title>Genomes sequence of Algoriphagus aquimarinus ACAM450.</title>
        <authorList>
            <person name="Bowman J.P."/>
        </authorList>
    </citation>
    <scope>NUCLEOTIDE SEQUENCE [LARGE SCALE GENOMIC DNA]</scope>
    <source>
        <strain evidence="2 3">ACAM 450</strain>
    </source>
</reference>
<feature type="transmembrane region" description="Helical" evidence="1">
    <location>
        <begin position="16"/>
        <end position="37"/>
    </location>
</feature>
<keyword evidence="1" id="KW-0472">Membrane</keyword>
<dbReference type="Proteomes" id="UP000321935">
    <property type="component" value="Unassembled WGS sequence"/>
</dbReference>
<evidence type="ECO:0000313" key="3">
    <source>
        <dbReference type="Proteomes" id="UP000321935"/>
    </source>
</evidence>
<dbReference type="AlphaFoldDB" id="A0A5C7AA27"/>
<evidence type="ECO:0000256" key="1">
    <source>
        <dbReference type="SAM" id="Phobius"/>
    </source>
</evidence>
<evidence type="ECO:0008006" key="4">
    <source>
        <dbReference type="Google" id="ProtNLM"/>
    </source>
</evidence>
<keyword evidence="1" id="KW-0812">Transmembrane</keyword>
<dbReference type="OrthoDB" id="828151at2"/>
<proteinExistence type="predicted"/>
<dbReference type="RefSeq" id="WP_146921471.1">
    <property type="nucleotide sequence ID" value="NZ_VORW01000038.1"/>
</dbReference>
<dbReference type="EMBL" id="VORW01000038">
    <property type="protein sequence ID" value="TXE01837.1"/>
    <property type="molecule type" value="Genomic_DNA"/>
</dbReference>
<organism evidence="2 3">
    <name type="scientific">Algoriphagus aquimarinus</name>
    <dbReference type="NCBI Taxonomy" id="237018"/>
    <lineage>
        <taxon>Bacteria</taxon>
        <taxon>Pseudomonadati</taxon>
        <taxon>Bacteroidota</taxon>
        <taxon>Cytophagia</taxon>
        <taxon>Cytophagales</taxon>
        <taxon>Cyclobacteriaceae</taxon>
        <taxon>Algoriphagus</taxon>
    </lineage>
</organism>
<name>A0A5C7AA27_9BACT</name>
<keyword evidence="1" id="KW-1133">Transmembrane helix</keyword>
<sequence length="213" mass="25104">MDLNQWSLALNNSSNIWMAGMMTIQTIVIMGGAWVAYREFISKQNEPKRIAASKLFDFDYFIDSELEALFHGNNLEFNDPDFQELYSNFPKKYLWSIIRIYEMRNKILERQKTSIDNFEKELEIIGDQNLKFLFYDKIDLKIYIEGDIINANSELFELNLIAKEITEATLEAKISQIFQEIPSHSTHSVSQNVRNYWGTKREIQNILRPLLRS</sequence>
<gene>
    <name evidence="2" type="ORF">ESV85_21955</name>
</gene>
<comment type="caution">
    <text evidence="2">The sequence shown here is derived from an EMBL/GenBank/DDBJ whole genome shotgun (WGS) entry which is preliminary data.</text>
</comment>
<evidence type="ECO:0000313" key="2">
    <source>
        <dbReference type="EMBL" id="TXE01837.1"/>
    </source>
</evidence>